<comment type="subcellular location">
    <subcellularLocation>
        <location evidence="1">Nucleus</location>
    </subcellularLocation>
</comment>
<dbReference type="Gene3D" id="3.30.200.20">
    <property type="entry name" value="Phosphorylase Kinase, domain 1"/>
    <property type="match status" value="1"/>
</dbReference>
<dbReference type="PROSITE" id="PS00108">
    <property type="entry name" value="PROTEIN_KINASE_ST"/>
    <property type="match status" value="1"/>
</dbReference>
<dbReference type="InterPro" id="IPR000719">
    <property type="entry name" value="Prot_kinase_dom"/>
</dbReference>
<feature type="domain" description="Protein kinase" evidence="13">
    <location>
        <begin position="214"/>
        <end position="506"/>
    </location>
</feature>
<evidence type="ECO:0000256" key="1">
    <source>
        <dbReference type="ARBA" id="ARBA00004123"/>
    </source>
</evidence>
<evidence type="ECO:0000256" key="4">
    <source>
        <dbReference type="ARBA" id="ARBA00022679"/>
    </source>
</evidence>
<dbReference type="WBParaSite" id="jg7692">
    <property type="protein sequence ID" value="jg7692"/>
    <property type="gene ID" value="jg7692"/>
</dbReference>
<feature type="compositionally biased region" description="Polar residues" evidence="12">
    <location>
        <begin position="84"/>
        <end position="100"/>
    </location>
</feature>
<dbReference type="Gene3D" id="1.10.510.10">
    <property type="entry name" value="Transferase(Phosphotransferase) domain 1"/>
    <property type="match status" value="1"/>
</dbReference>
<dbReference type="InterPro" id="IPR011009">
    <property type="entry name" value="Kinase-like_dom_sf"/>
</dbReference>
<dbReference type="Proteomes" id="UP000887574">
    <property type="component" value="Unplaced"/>
</dbReference>
<dbReference type="PANTHER" id="PTHR24056:SF233">
    <property type="entry name" value="CYCLIN-DEPENDENT KINASE 9"/>
    <property type="match status" value="1"/>
</dbReference>
<keyword evidence="6" id="KW-0418">Kinase</keyword>
<keyword evidence="8" id="KW-0539">Nucleus</keyword>
<dbReference type="SUPFAM" id="SSF56112">
    <property type="entry name" value="Protein kinase-like (PK-like)"/>
    <property type="match status" value="1"/>
</dbReference>
<evidence type="ECO:0000313" key="15">
    <source>
        <dbReference type="WBParaSite" id="jg7692"/>
    </source>
</evidence>
<feature type="region of interest" description="Disordered" evidence="12">
    <location>
        <begin position="34"/>
        <end position="100"/>
    </location>
</feature>
<evidence type="ECO:0000256" key="5">
    <source>
        <dbReference type="ARBA" id="ARBA00022741"/>
    </source>
</evidence>
<dbReference type="GO" id="GO:0008353">
    <property type="term" value="F:RNA polymerase II CTD heptapeptide repeat kinase activity"/>
    <property type="evidence" value="ECO:0007669"/>
    <property type="project" value="TreeGrafter"/>
</dbReference>
<feature type="region of interest" description="Disordered" evidence="12">
    <location>
        <begin position="539"/>
        <end position="586"/>
    </location>
</feature>
<evidence type="ECO:0000313" key="14">
    <source>
        <dbReference type="Proteomes" id="UP000887574"/>
    </source>
</evidence>
<evidence type="ECO:0000256" key="9">
    <source>
        <dbReference type="ARBA" id="ARBA00047811"/>
    </source>
</evidence>
<dbReference type="AlphaFoldDB" id="A0A915ELW4"/>
<proteinExistence type="inferred from homology"/>
<keyword evidence="7 11" id="KW-0067">ATP-binding</keyword>
<dbReference type="InterPro" id="IPR050108">
    <property type="entry name" value="CDK"/>
</dbReference>
<keyword evidence="3" id="KW-0723">Serine/threonine-protein kinase</keyword>
<reference evidence="15" key="1">
    <citation type="submission" date="2022-11" db="UniProtKB">
        <authorList>
            <consortium name="WormBaseParasite"/>
        </authorList>
    </citation>
    <scope>IDENTIFICATION</scope>
</reference>
<dbReference type="FunFam" id="3.30.200.20:FF:000124">
    <property type="entry name" value="Cyclin-dependent kinase 4"/>
    <property type="match status" value="1"/>
</dbReference>
<evidence type="ECO:0000256" key="6">
    <source>
        <dbReference type="ARBA" id="ARBA00022777"/>
    </source>
</evidence>
<evidence type="ECO:0000256" key="7">
    <source>
        <dbReference type="ARBA" id="ARBA00022840"/>
    </source>
</evidence>
<feature type="binding site" evidence="11">
    <location>
        <position position="243"/>
    </location>
    <ligand>
        <name>ATP</name>
        <dbReference type="ChEBI" id="CHEBI:30616"/>
    </ligand>
</feature>
<dbReference type="FunFam" id="1.10.510.10:FF:000203">
    <property type="entry name" value="Cyclin-dependent kinase 9"/>
    <property type="match status" value="1"/>
</dbReference>
<dbReference type="SMART" id="SM00220">
    <property type="entry name" value="S_TKc"/>
    <property type="match status" value="1"/>
</dbReference>
<organism evidence="14 15">
    <name type="scientific">Ditylenchus dipsaci</name>
    <dbReference type="NCBI Taxonomy" id="166011"/>
    <lineage>
        <taxon>Eukaryota</taxon>
        <taxon>Metazoa</taxon>
        <taxon>Ecdysozoa</taxon>
        <taxon>Nematoda</taxon>
        <taxon>Chromadorea</taxon>
        <taxon>Rhabditida</taxon>
        <taxon>Tylenchina</taxon>
        <taxon>Tylenchomorpha</taxon>
        <taxon>Sphaerularioidea</taxon>
        <taxon>Anguinidae</taxon>
        <taxon>Anguininae</taxon>
        <taxon>Ditylenchus</taxon>
    </lineage>
</organism>
<keyword evidence="14" id="KW-1185">Reference proteome</keyword>
<evidence type="ECO:0000256" key="2">
    <source>
        <dbReference type="ARBA" id="ARBA00006485"/>
    </source>
</evidence>
<protein>
    <submittedName>
        <fullName evidence="15">Protein kinase domain-containing protein</fullName>
    </submittedName>
</protein>
<comment type="catalytic activity">
    <reaction evidence="10">
        <text>L-seryl-[protein] + ATP = O-phospho-L-seryl-[protein] + ADP + H(+)</text>
        <dbReference type="Rhea" id="RHEA:17989"/>
        <dbReference type="Rhea" id="RHEA-COMP:9863"/>
        <dbReference type="Rhea" id="RHEA-COMP:11604"/>
        <dbReference type="ChEBI" id="CHEBI:15378"/>
        <dbReference type="ChEBI" id="CHEBI:29999"/>
        <dbReference type="ChEBI" id="CHEBI:30616"/>
        <dbReference type="ChEBI" id="CHEBI:83421"/>
        <dbReference type="ChEBI" id="CHEBI:456216"/>
        <dbReference type="EC" id="2.7.11.22"/>
    </reaction>
</comment>
<dbReference type="GO" id="GO:0005634">
    <property type="term" value="C:nucleus"/>
    <property type="evidence" value="ECO:0007669"/>
    <property type="project" value="UniProtKB-SubCell"/>
</dbReference>
<keyword evidence="4" id="KW-0808">Transferase</keyword>
<keyword evidence="5 11" id="KW-0547">Nucleotide-binding</keyword>
<comment type="catalytic activity">
    <reaction evidence="9">
        <text>L-threonyl-[protein] + ATP = O-phospho-L-threonyl-[protein] + ADP + H(+)</text>
        <dbReference type="Rhea" id="RHEA:46608"/>
        <dbReference type="Rhea" id="RHEA-COMP:11060"/>
        <dbReference type="Rhea" id="RHEA-COMP:11605"/>
        <dbReference type="ChEBI" id="CHEBI:15378"/>
        <dbReference type="ChEBI" id="CHEBI:30013"/>
        <dbReference type="ChEBI" id="CHEBI:30616"/>
        <dbReference type="ChEBI" id="CHEBI:61977"/>
        <dbReference type="ChEBI" id="CHEBI:456216"/>
        <dbReference type="EC" id="2.7.11.22"/>
    </reaction>
</comment>
<evidence type="ECO:0000256" key="8">
    <source>
        <dbReference type="ARBA" id="ARBA00023242"/>
    </source>
</evidence>
<evidence type="ECO:0000256" key="10">
    <source>
        <dbReference type="ARBA" id="ARBA00048367"/>
    </source>
</evidence>
<dbReference type="Pfam" id="PF00069">
    <property type="entry name" value="Pkinase"/>
    <property type="match status" value="1"/>
</dbReference>
<accession>A0A915ELW4</accession>
<evidence type="ECO:0000256" key="12">
    <source>
        <dbReference type="SAM" id="MobiDB-lite"/>
    </source>
</evidence>
<dbReference type="GO" id="GO:0005524">
    <property type="term" value="F:ATP binding"/>
    <property type="evidence" value="ECO:0007669"/>
    <property type="project" value="UniProtKB-UniRule"/>
</dbReference>
<sequence length="586" mass="65613">MNCVKLTSYSSDLSIIEKYSLRFNVVAPNKDINNSLDQQPAAKKQRTNNPPPVQGAGFGAGGGNPHFFYQDGGGQPPRPAGTTRPPNFSGNPQRNYQNPGNAYVPGKTTPIPSRSQASYRLSKANNLCPANNHPTGSNNPRANNLATVPNGTLPKIHTNKPLNAITSEWKRRLLPKQSEDPKIKAILEKCKITPKLLDYVAQFKFPYAHDVSCYEKLLKIGQGTFGEVFKARCRRTGQLVALKKILMENEKEGFPITALREIKMLQRLRHPHITDLKEICAEKAGKERFAFYLVFAFADHDLAGLLSSGQTKLKLVEIKTMMKHILEGLYRIHSSNILHRDMKAANVLISHDGVLKLADFGLARLAIRSGGHTPCYTNRVVTLWYRPPELLLGTRNYGPSIDIWGAGCIMAELWTRSPILQGETEQKQLILISNLCGSINPSTWTDCDKLPLYKSVELPQNLPRRIRERLKTYLQNEQALSLVDSMMTLNPEQRPSASQALDHHFFFEMPRPLENLKELLTKLPTNMFEYTAGCGAHANRGRSQAQHHRPAAGHMANRPSGSFNQQTHHHNRQQQPGGPRMGGQQR</sequence>
<comment type="similarity">
    <text evidence="2">Belongs to the protein kinase superfamily. CMGC Ser/Thr protein kinase family. CDC2/CDKX subfamily.</text>
</comment>
<dbReference type="PANTHER" id="PTHR24056">
    <property type="entry name" value="CELL DIVISION PROTEIN KINASE"/>
    <property type="match status" value="1"/>
</dbReference>
<name>A0A915ELW4_9BILA</name>
<evidence type="ECO:0000259" key="13">
    <source>
        <dbReference type="PROSITE" id="PS50011"/>
    </source>
</evidence>
<dbReference type="PROSITE" id="PS00107">
    <property type="entry name" value="PROTEIN_KINASE_ATP"/>
    <property type="match status" value="1"/>
</dbReference>
<evidence type="ECO:0000256" key="3">
    <source>
        <dbReference type="ARBA" id="ARBA00022527"/>
    </source>
</evidence>
<evidence type="ECO:0000256" key="11">
    <source>
        <dbReference type="PROSITE-ProRule" id="PRU10141"/>
    </source>
</evidence>
<dbReference type="InterPro" id="IPR008271">
    <property type="entry name" value="Ser/Thr_kinase_AS"/>
</dbReference>
<dbReference type="GO" id="GO:0004693">
    <property type="term" value="F:cyclin-dependent protein serine/threonine kinase activity"/>
    <property type="evidence" value="ECO:0007669"/>
    <property type="project" value="UniProtKB-EC"/>
</dbReference>
<dbReference type="PROSITE" id="PS50011">
    <property type="entry name" value="PROTEIN_KINASE_DOM"/>
    <property type="match status" value="1"/>
</dbReference>
<dbReference type="InterPro" id="IPR017441">
    <property type="entry name" value="Protein_kinase_ATP_BS"/>
</dbReference>